<dbReference type="EMBL" id="KY290955">
    <property type="protein sequence ID" value="APU01627.1"/>
    <property type="molecule type" value="Genomic_DNA"/>
</dbReference>
<evidence type="ECO:0000313" key="2">
    <source>
        <dbReference type="Proteomes" id="UP000225215"/>
    </source>
</evidence>
<sequence length="102" mass="11818">MSERELKLKRICTNIEDGNYTGDPHGCTTIAGTLHLKYRLGGRDHPQDYLVLVHDGYYEDSGYYEEGVFTRQEVDSICRAFAKRKRDIKDKEKSKIFDSIVI</sequence>
<accession>A0A219YCF5</accession>
<proteinExistence type="predicted"/>
<protein>
    <submittedName>
        <fullName evidence="1">Uncharacterized protein</fullName>
    </submittedName>
</protein>
<dbReference type="Proteomes" id="UP000225215">
    <property type="component" value="Segment"/>
</dbReference>
<organism evidence="1 2">
    <name type="scientific">Aeromonas phage 65.2</name>
    <dbReference type="NCBI Taxonomy" id="1932896"/>
    <lineage>
        <taxon>Viruses</taxon>
        <taxon>Duplodnaviria</taxon>
        <taxon>Heunggongvirae</taxon>
        <taxon>Uroviricota</taxon>
        <taxon>Caudoviricetes</taxon>
        <taxon>Pantevenvirales</taxon>
        <taxon>Straboviridae</taxon>
        <taxon>Emmerichvirinae</taxon>
        <taxon>Ishigurovirus</taxon>
        <taxon>Ishigurovirus osborne</taxon>
    </lineage>
</organism>
<evidence type="ECO:0000313" key="1">
    <source>
        <dbReference type="EMBL" id="APU01627.1"/>
    </source>
</evidence>
<reference evidence="1 2" key="1">
    <citation type="journal article" date="2017" name="Sci. Rep.">
        <title>Characterization and diversity of phages infecting Aeromonas salmonicida subsp. salmonicida.</title>
        <authorList>
            <person name="Vincent A.T."/>
            <person name="Paquet V.E."/>
            <person name="Bernatchez A."/>
            <person name="Tremblay D.M."/>
            <person name="Moineau S."/>
            <person name="Charette S.J."/>
        </authorList>
    </citation>
    <scope>NUCLEOTIDE SEQUENCE [LARGE SCALE GENOMIC DNA]</scope>
</reference>
<name>A0A219YCF5_9CAUD</name>